<dbReference type="Proteomes" id="UP000628984">
    <property type="component" value="Unassembled WGS sequence"/>
</dbReference>
<gene>
    <name evidence="4" type="ORF">GCM10011452_00170</name>
</gene>
<evidence type="ECO:0000313" key="5">
    <source>
        <dbReference type="Proteomes" id="UP000628984"/>
    </source>
</evidence>
<dbReference type="InterPro" id="IPR050832">
    <property type="entry name" value="Bact_Acetyltransf"/>
</dbReference>
<keyword evidence="5" id="KW-1185">Reference proteome</keyword>
<evidence type="ECO:0000256" key="1">
    <source>
        <dbReference type="ARBA" id="ARBA00022679"/>
    </source>
</evidence>
<feature type="domain" description="N-acetyltransferase" evidence="3">
    <location>
        <begin position="1"/>
        <end position="149"/>
    </location>
</feature>
<reference evidence="4" key="1">
    <citation type="journal article" date="2014" name="Int. J. Syst. Evol. Microbiol.">
        <title>Complete genome sequence of Corynebacterium casei LMG S-19264T (=DSM 44701T), isolated from a smear-ripened cheese.</title>
        <authorList>
            <consortium name="US DOE Joint Genome Institute (JGI-PGF)"/>
            <person name="Walter F."/>
            <person name="Albersmeier A."/>
            <person name="Kalinowski J."/>
            <person name="Ruckert C."/>
        </authorList>
    </citation>
    <scope>NUCLEOTIDE SEQUENCE</scope>
    <source>
        <strain evidence="4">KCTC 23714</strain>
    </source>
</reference>
<evidence type="ECO:0000256" key="2">
    <source>
        <dbReference type="ARBA" id="ARBA00023315"/>
    </source>
</evidence>
<dbReference type="EMBL" id="BMYQ01000001">
    <property type="protein sequence ID" value="GGW21114.1"/>
    <property type="molecule type" value="Genomic_DNA"/>
</dbReference>
<dbReference type="PANTHER" id="PTHR43877">
    <property type="entry name" value="AMINOALKYLPHOSPHONATE N-ACETYLTRANSFERASE-RELATED-RELATED"/>
    <property type="match status" value="1"/>
</dbReference>
<reference evidence="4" key="2">
    <citation type="submission" date="2020-09" db="EMBL/GenBank/DDBJ databases">
        <authorList>
            <person name="Sun Q."/>
            <person name="Kim S."/>
        </authorList>
    </citation>
    <scope>NUCLEOTIDE SEQUENCE</scope>
    <source>
        <strain evidence="4">KCTC 23714</strain>
    </source>
</reference>
<proteinExistence type="predicted"/>
<dbReference type="SUPFAM" id="SSF55729">
    <property type="entry name" value="Acyl-CoA N-acyltransferases (Nat)"/>
    <property type="match status" value="1"/>
</dbReference>
<keyword evidence="2" id="KW-0012">Acyltransferase</keyword>
<dbReference type="InterPro" id="IPR016181">
    <property type="entry name" value="Acyl_CoA_acyltransferase"/>
</dbReference>
<comment type="caution">
    <text evidence="4">The sequence shown here is derived from an EMBL/GenBank/DDBJ whole genome shotgun (WGS) entry which is preliminary data.</text>
</comment>
<keyword evidence="1" id="KW-0808">Transferase</keyword>
<dbReference type="GO" id="GO:0016747">
    <property type="term" value="F:acyltransferase activity, transferring groups other than amino-acyl groups"/>
    <property type="evidence" value="ECO:0007669"/>
    <property type="project" value="InterPro"/>
</dbReference>
<accession>A0A918MGM2</accession>
<name>A0A918MGM2_9RHOB</name>
<protein>
    <submittedName>
        <fullName evidence="4">Acetyltransferase</fullName>
    </submittedName>
</protein>
<dbReference type="AlphaFoldDB" id="A0A918MGM2"/>
<evidence type="ECO:0000313" key="4">
    <source>
        <dbReference type="EMBL" id="GGW21114.1"/>
    </source>
</evidence>
<organism evidence="4 5">
    <name type="scientific">Gemmobacter lanyuensis</name>
    <dbReference type="NCBI Taxonomy" id="1054497"/>
    <lineage>
        <taxon>Bacteria</taxon>
        <taxon>Pseudomonadati</taxon>
        <taxon>Pseudomonadota</taxon>
        <taxon>Alphaproteobacteria</taxon>
        <taxon>Rhodobacterales</taxon>
        <taxon>Paracoccaceae</taxon>
        <taxon>Gemmobacter</taxon>
    </lineage>
</organism>
<dbReference type="Pfam" id="PF00583">
    <property type="entry name" value="Acetyltransf_1"/>
    <property type="match status" value="1"/>
</dbReference>
<dbReference type="Gene3D" id="3.40.630.30">
    <property type="match status" value="1"/>
</dbReference>
<dbReference type="InterPro" id="IPR000182">
    <property type="entry name" value="GNAT_dom"/>
</dbReference>
<dbReference type="PROSITE" id="PS51186">
    <property type="entry name" value="GNAT"/>
    <property type="match status" value="1"/>
</dbReference>
<sequence length="149" mass="15739">MIRAATGADAGRVFAALCDLAAEMDDPFRSDLRQVSRALDSGAARAMLADDGAAGVALWSPFLSTTRGATGAYVSDLWVAGDQRGSGLGMRLLAAVRDAAAAEFGAVFLRLAVYDDNAAARRFYDRLGFRPKPDEIWLTLEGPALEALA</sequence>
<dbReference type="RefSeq" id="WP_189631776.1">
    <property type="nucleotide sequence ID" value="NZ_BMYQ01000001.1"/>
</dbReference>
<evidence type="ECO:0000259" key="3">
    <source>
        <dbReference type="PROSITE" id="PS51186"/>
    </source>
</evidence>